<reference evidence="1 2" key="1">
    <citation type="submission" date="2021-07" db="EMBL/GenBank/DDBJ databases">
        <title>A novel Jannaschia species isolated from marine dinoflagellate Ceratoperidinium margalefii.</title>
        <authorList>
            <person name="Jiang Y."/>
            <person name="Li Z."/>
        </authorList>
    </citation>
    <scope>NUCLEOTIDE SEQUENCE [LARGE SCALE GENOMIC DNA]</scope>
    <source>
        <strain evidence="1 2">J12C1-MA-4</strain>
    </source>
</reference>
<dbReference type="Proteomes" id="UP000825009">
    <property type="component" value="Chromosome"/>
</dbReference>
<protein>
    <submittedName>
        <fullName evidence="1">Uncharacterized protein</fullName>
    </submittedName>
</protein>
<keyword evidence="2" id="KW-1185">Reference proteome</keyword>
<dbReference type="EMBL" id="CP079194">
    <property type="protein sequence ID" value="QXT41240.1"/>
    <property type="molecule type" value="Genomic_DNA"/>
</dbReference>
<proteinExistence type="predicted"/>
<dbReference type="KEGG" id="gce:KYE46_08535"/>
<sequence length="126" mass="14544">MTEAQAIAILCAMLGGEAERRVDYTIHAVATHVRVDCLTETHAIEIGLDHTRSSYDSLHQATFNAMQTDRAPMVILIDTDNYESQYEYQIETVARAHGVDYAVWDEHYLIRWQMTAPFRAYLEQHR</sequence>
<evidence type="ECO:0000313" key="1">
    <source>
        <dbReference type="EMBL" id="QXT41240.1"/>
    </source>
</evidence>
<name>A0A8F6TYZ4_9RHOB</name>
<gene>
    <name evidence="1" type="ORF">KYE46_08535</name>
</gene>
<evidence type="ECO:0000313" key="2">
    <source>
        <dbReference type="Proteomes" id="UP000825009"/>
    </source>
</evidence>
<accession>A0A8F6TYZ4</accession>
<dbReference type="AlphaFoldDB" id="A0A8F6TYZ4"/>
<dbReference type="RefSeq" id="WP_219004897.1">
    <property type="nucleotide sequence ID" value="NZ_CP079194.1"/>
</dbReference>
<organism evidence="1 2">
    <name type="scientific">Gymnodinialimonas ceratoperidinii</name>
    <dbReference type="NCBI Taxonomy" id="2856823"/>
    <lineage>
        <taxon>Bacteria</taxon>
        <taxon>Pseudomonadati</taxon>
        <taxon>Pseudomonadota</taxon>
        <taxon>Alphaproteobacteria</taxon>
        <taxon>Rhodobacterales</taxon>
        <taxon>Paracoccaceae</taxon>
        <taxon>Gymnodinialimonas</taxon>
    </lineage>
</organism>